<organism evidence="2 3">
    <name type="scientific">Ramlibacter aurantiacus</name>
    <dbReference type="NCBI Taxonomy" id="2801330"/>
    <lineage>
        <taxon>Bacteria</taxon>
        <taxon>Pseudomonadati</taxon>
        <taxon>Pseudomonadota</taxon>
        <taxon>Betaproteobacteria</taxon>
        <taxon>Burkholderiales</taxon>
        <taxon>Comamonadaceae</taxon>
        <taxon>Ramlibacter</taxon>
    </lineage>
</organism>
<proteinExistence type="predicted"/>
<comment type="caution">
    <text evidence="2">The sequence shown here is derived from an EMBL/GenBank/DDBJ whole genome shotgun (WGS) entry which is preliminary data.</text>
</comment>
<keyword evidence="1" id="KW-0812">Transmembrane</keyword>
<gene>
    <name evidence="2" type="ORF">JI739_02705</name>
</gene>
<accession>A0A936ZRB6</accession>
<protein>
    <submittedName>
        <fullName evidence="2">Uncharacterized protein</fullName>
    </submittedName>
</protein>
<evidence type="ECO:0000313" key="3">
    <source>
        <dbReference type="Proteomes" id="UP000613011"/>
    </source>
</evidence>
<dbReference type="Proteomes" id="UP000613011">
    <property type="component" value="Unassembled WGS sequence"/>
</dbReference>
<feature type="transmembrane region" description="Helical" evidence="1">
    <location>
        <begin position="52"/>
        <end position="76"/>
    </location>
</feature>
<dbReference type="RefSeq" id="WP_201682296.1">
    <property type="nucleotide sequence ID" value="NZ_JAEQNA010000001.1"/>
</dbReference>
<keyword evidence="3" id="KW-1185">Reference proteome</keyword>
<dbReference type="EMBL" id="JAEQNA010000001">
    <property type="protein sequence ID" value="MBL0419249.1"/>
    <property type="molecule type" value="Genomic_DNA"/>
</dbReference>
<dbReference type="AlphaFoldDB" id="A0A936ZRB6"/>
<evidence type="ECO:0000313" key="2">
    <source>
        <dbReference type="EMBL" id="MBL0419249.1"/>
    </source>
</evidence>
<keyword evidence="1" id="KW-0472">Membrane</keyword>
<name>A0A936ZRB6_9BURK</name>
<keyword evidence="1" id="KW-1133">Transmembrane helix</keyword>
<reference evidence="2" key="1">
    <citation type="submission" date="2021-01" db="EMBL/GenBank/DDBJ databases">
        <title>Ramlibacter sp. strain AW1 16S ribosomal RNA gene Genome sequencing and assembly.</title>
        <authorList>
            <person name="Kang M."/>
        </authorList>
    </citation>
    <scope>NUCLEOTIDE SEQUENCE</scope>
    <source>
        <strain evidence="2">AW1</strain>
    </source>
</reference>
<sequence>MLQNANHPRLAGMIMNATPNSSNAWGTSSQAQSDGLRYSGQGTRVAVAGDGITLLLIFDGFSLLLRLVVVALIGLLGTSPAQRIACEWLEPDC</sequence>
<evidence type="ECO:0000256" key="1">
    <source>
        <dbReference type="SAM" id="Phobius"/>
    </source>
</evidence>